<gene>
    <name evidence="3" type="ORF">BP5796_07433</name>
</gene>
<proteinExistence type="predicted"/>
<keyword evidence="2" id="KW-0472">Membrane</keyword>
<feature type="compositionally biased region" description="Basic residues" evidence="1">
    <location>
        <begin position="1"/>
        <end position="11"/>
    </location>
</feature>
<organism evidence="3 4">
    <name type="scientific">Coleophoma crateriformis</name>
    <dbReference type="NCBI Taxonomy" id="565419"/>
    <lineage>
        <taxon>Eukaryota</taxon>
        <taxon>Fungi</taxon>
        <taxon>Dikarya</taxon>
        <taxon>Ascomycota</taxon>
        <taxon>Pezizomycotina</taxon>
        <taxon>Leotiomycetes</taxon>
        <taxon>Helotiales</taxon>
        <taxon>Dermateaceae</taxon>
        <taxon>Coleophoma</taxon>
    </lineage>
</organism>
<evidence type="ECO:0000313" key="3">
    <source>
        <dbReference type="EMBL" id="RDW73991.1"/>
    </source>
</evidence>
<feature type="region of interest" description="Disordered" evidence="1">
    <location>
        <begin position="46"/>
        <end position="71"/>
    </location>
</feature>
<dbReference type="Proteomes" id="UP000256328">
    <property type="component" value="Unassembled WGS sequence"/>
</dbReference>
<keyword evidence="4" id="KW-1185">Reference proteome</keyword>
<keyword evidence="2" id="KW-1133">Transmembrane helix</keyword>
<feature type="region of interest" description="Disordered" evidence="1">
    <location>
        <begin position="1"/>
        <end position="30"/>
    </location>
</feature>
<sequence>MGRPRPQKKAPRPSPLAQVQFTRPISATPEMGLVRDPEFWKRFSAAAHQAEEKEVPQSSSSRDSDDGDHWLAQQHREKRRCRCICLVTTLIVALLITAGAVVAWYFTKYRKLK</sequence>
<dbReference type="AlphaFoldDB" id="A0A3D8RJG6"/>
<keyword evidence="2" id="KW-0812">Transmembrane</keyword>
<protein>
    <submittedName>
        <fullName evidence="3">Uncharacterized protein</fullName>
    </submittedName>
</protein>
<accession>A0A3D8RJG6</accession>
<dbReference type="OrthoDB" id="5353310at2759"/>
<name>A0A3D8RJG6_9HELO</name>
<reference evidence="3 4" key="1">
    <citation type="journal article" date="2018" name="IMA Fungus">
        <title>IMA Genome-F 9: Draft genome sequence of Annulohypoxylon stygium, Aspergillus mulundensis, Berkeleyomyces basicola (syn. Thielaviopsis basicola), Ceratocystis smalleyi, two Cercospora beticola strains, Coleophoma cylindrospora, Fusarium fracticaudum, Phialophora cf. hyalina, and Morchella septimelata.</title>
        <authorList>
            <person name="Wingfield B.D."/>
            <person name="Bills G.F."/>
            <person name="Dong Y."/>
            <person name="Huang W."/>
            <person name="Nel W.J."/>
            <person name="Swalarsk-Parry B.S."/>
            <person name="Vaghefi N."/>
            <person name="Wilken P.M."/>
            <person name="An Z."/>
            <person name="de Beer Z.W."/>
            <person name="De Vos L."/>
            <person name="Chen L."/>
            <person name="Duong T.A."/>
            <person name="Gao Y."/>
            <person name="Hammerbacher A."/>
            <person name="Kikkert J.R."/>
            <person name="Li Y."/>
            <person name="Li H."/>
            <person name="Li K."/>
            <person name="Li Q."/>
            <person name="Liu X."/>
            <person name="Ma X."/>
            <person name="Naidoo K."/>
            <person name="Pethybridge S.J."/>
            <person name="Sun J."/>
            <person name="Steenkamp E.T."/>
            <person name="van der Nest M.A."/>
            <person name="van Wyk S."/>
            <person name="Wingfield M.J."/>
            <person name="Xiong C."/>
            <person name="Yue Q."/>
            <person name="Zhang X."/>
        </authorList>
    </citation>
    <scope>NUCLEOTIDE SEQUENCE [LARGE SCALE GENOMIC DNA]</scope>
    <source>
        <strain evidence="3 4">BP5796</strain>
    </source>
</reference>
<evidence type="ECO:0000256" key="1">
    <source>
        <dbReference type="SAM" id="MobiDB-lite"/>
    </source>
</evidence>
<feature type="transmembrane region" description="Helical" evidence="2">
    <location>
        <begin position="83"/>
        <end position="106"/>
    </location>
</feature>
<comment type="caution">
    <text evidence="3">The sequence shown here is derived from an EMBL/GenBank/DDBJ whole genome shotgun (WGS) entry which is preliminary data.</text>
</comment>
<evidence type="ECO:0000256" key="2">
    <source>
        <dbReference type="SAM" id="Phobius"/>
    </source>
</evidence>
<evidence type="ECO:0000313" key="4">
    <source>
        <dbReference type="Proteomes" id="UP000256328"/>
    </source>
</evidence>
<dbReference type="EMBL" id="PDLN01000010">
    <property type="protein sequence ID" value="RDW73991.1"/>
    <property type="molecule type" value="Genomic_DNA"/>
</dbReference>